<name>A0A1E3XGX7_9BACT</name>
<dbReference type="AlphaFoldDB" id="A0A1E3XGX7"/>
<proteinExistence type="predicted"/>
<organism evidence="1 2">
    <name type="scientific">Candidatus Scalindua rubra</name>
    <dbReference type="NCBI Taxonomy" id="1872076"/>
    <lineage>
        <taxon>Bacteria</taxon>
        <taxon>Pseudomonadati</taxon>
        <taxon>Planctomycetota</taxon>
        <taxon>Candidatus Brocadiia</taxon>
        <taxon>Candidatus Brocadiales</taxon>
        <taxon>Candidatus Scalinduaceae</taxon>
        <taxon>Candidatus Scalindua</taxon>
    </lineage>
</organism>
<evidence type="ECO:0000313" key="2">
    <source>
        <dbReference type="Proteomes" id="UP000094056"/>
    </source>
</evidence>
<comment type="caution">
    <text evidence="1">The sequence shown here is derived from an EMBL/GenBank/DDBJ whole genome shotgun (WGS) entry which is preliminary data.</text>
</comment>
<dbReference type="EMBL" id="MAYW01000012">
    <property type="protein sequence ID" value="ODS34164.1"/>
    <property type="molecule type" value="Genomic_DNA"/>
</dbReference>
<evidence type="ECO:0000313" key="1">
    <source>
        <dbReference type="EMBL" id="ODS34164.1"/>
    </source>
</evidence>
<accession>A0A1E3XGX7</accession>
<dbReference type="Proteomes" id="UP000094056">
    <property type="component" value="Unassembled WGS sequence"/>
</dbReference>
<gene>
    <name evidence="1" type="ORF">SCARUB_00734</name>
</gene>
<reference evidence="1 2" key="1">
    <citation type="submission" date="2016-07" db="EMBL/GenBank/DDBJ databases">
        <title>Draft genome of Scalindua rubra, obtained from a brine-seawater interface in the Red Sea, sheds light on salt adaptation in anammox bacteria.</title>
        <authorList>
            <person name="Speth D.R."/>
            <person name="Lagkouvardos I."/>
            <person name="Wang Y."/>
            <person name="Qian P.-Y."/>
            <person name="Dutilh B.E."/>
            <person name="Jetten M.S."/>
        </authorList>
    </citation>
    <scope>NUCLEOTIDE SEQUENCE [LARGE SCALE GENOMIC DNA]</scope>
    <source>
        <strain evidence="1">BSI-1</strain>
    </source>
</reference>
<protein>
    <submittedName>
        <fullName evidence="1">Uncharacterized protein</fullName>
    </submittedName>
</protein>
<sequence>MSQLSKTKQLLLEFLEMARSQNDNVEPIKVLRANAFKIGKANILVRTASDLGKRYFFGLNYINAEEIYNLSNSFVAFICGSLDQIAFLPTTILIQHLPNISHDRNGEYKINFTRDIKLTLRGRGNYFDCTEFVNNWDLLKSSKYTSSKSVDPTDSIHTLVQGRILEIGNIRGFQTYSPNKTKKFNQRKLDDISTLSSCPTLQYTDHKSLKNIDVIWFRRTNSDLYPEYAFEVEFSTGVWSGFGRLATLREYRTKLYVVTHDKKKFNQVESSFIDISKRYIHLIPDHIGLLYSAEKNLIQMRQEFNL</sequence>
<dbReference type="PATRIC" id="fig|1872076.5.peg.844"/>